<dbReference type="EMBL" id="PNBA02000021">
    <property type="protein sequence ID" value="KAG6388123.1"/>
    <property type="molecule type" value="Genomic_DNA"/>
</dbReference>
<keyword evidence="5" id="KW-0805">Transcription regulation</keyword>
<dbReference type="GO" id="GO:0003700">
    <property type="term" value="F:DNA-binding transcription factor activity"/>
    <property type="evidence" value="ECO:0007669"/>
    <property type="project" value="InterPro"/>
</dbReference>
<dbReference type="SUPFAM" id="SSF118290">
    <property type="entry name" value="WRKY DNA-binding domain"/>
    <property type="match status" value="2"/>
</dbReference>
<evidence type="ECO:0000256" key="2">
    <source>
        <dbReference type="ARBA" id="ARBA00022723"/>
    </source>
</evidence>
<dbReference type="PANTHER" id="PTHR31221">
    <property type="entry name" value="WRKY TRANSCRIPTION FACTOR PROTEIN 1-RELATED"/>
    <property type="match status" value="1"/>
</dbReference>
<dbReference type="SMART" id="SM00774">
    <property type="entry name" value="WRKY"/>
    <property type="match status" value="2"/>
</dbReference>
<sequence>MAAGGSSSPFIKKENFYGVFDDTSPGLSPSYITLSPGLSPSALFDLDPPVMLPNDEAQLSPTTGTFYSAPNRENLNISSEGMEICYEENDLMADDVYKEFEYPKECLDTSRDESMMDDSNANIDYEQQKAKDATKNSDDGFYWRKYGQKHVKGSEYPRSYYKCTSTKCPVTKKVERSHEGHVAEIVYKGSHNHPQPKPVPQPSLQDAGSLSVHNHDASFNDFPDPPAAFSDNAGFNEELDDAEFETARKRKRDIESAAATRSTAREGNKVVVQLESDVDILEDGYRWRKYGQKVVKGNPNPRSYYKCTAPNCTVRKHVERAADDIKSVITTYDGKHTHAVPSSRTGINTEGAASPLPKPAVKQVAQQDLPLYLDRKPMPFDYASLGGGDLGFGGASPYTFNFPSFHSMPYASVVPMKPYYSNLYPEYMPMPVATPVSMPMTMSSSTVSISSSTLSSTLSHTPPYHYGGDATHQLQPKEELQDELYRSCLNMPKGGAAG</sequence>
<reference evidence="12" key="1">
    <citation type="submission" date="2018-01" db="EMBL/GenBank/DDBJ databases">
        <authorList>
            <person name="Mao J.F."/>
        </authorList>
    </citation>
    <scope>NUCLEOTIDE SEQUENCE</scope>
    <source>
        <strain evidence="12">Huo1</strain>
        <tissue evidence="12">Leaf</tissue>
    </source>
</reference>
<feature type="compositionally biased region" description="Polar residues" evidence="10">
    <location>
        <begin position="202"/>
        <end position="212"/>
    </location>
</feature>
<dbReference type="OrthoDB" id="2021103at2759"/>
<dbReference type="PROSITE" id="PS50811">
    <property type="entry name" value="WRKY"/>
    <property type="match status" value="2"/>
</dbReference>
<comment type="caution">
    <text evidence="12">The sequence shown here is derived from an EMBL/GenBank/DDBJ whole genome shotgun (WGS) entry which is preliminary data.</text>
</comment>
<evidence type="ECO:0000256" key="1">
    <source>
        <dbReference type="ARBA" id="ARBA00004123"/>
    </source>
</evidence>
<proteinExistence type="inferred from homology"/>
<evidence type="ECO:0000256" key="6">
    <source>
        <dbReference type="ARBA" id="ARBA00023125"/>
    </source>
</evidence>
<dbReference type="FunFam" id="2.20.25.80:FF:000006">
    <property type="entry name" value="WRKY transcription factor"/>
    <property type="match status" value="1"/>
</dbReference>
<protein>
    <recommendedName>
        <fullName evidence="11">WRKY domain-containing protein</fullName>
    </recommendedName>
</protein>
<dbReference type="InterPro" id="IPR036576">
    <property type="entry name" value="WRKY_dom_sf"/>
</dbReference>
<evidence type="ECO:0000259" key="11">
    <source>
        <dbReference type="PROSITE" id="PS50811"/>
    </source>
</evidence>
<feature type="region of interest" description="Disordered" evidence="10">
    <location>
        <begin position="189"/>
        <end position="216"/>
    </location>
</feature>
<accession>A0A8X8Z1N2</accession>
<feature type="domain" description="WRKY" evidence="11">
    <location>
        <begin position="276"/>
        <end position="341"/>
    </location>
</feature>
<dbReference type="InterPro" id="IPR003657">
    <property type="entry name" value="WRKY_dom"/>
</dbReference>
<keyword evidence="4" id="KW-0862">Zinc</keyword>
<keyword evidence="7" id="KW-0804">Transcription</keyword>
<dbReference type="GO" id="GO:0043565">
    <property type="term" value="F:sequence-specific DNA binding"/>
    <property type="evidence" value="ECO:0007669"/>
    <property type="project" value="InterPro"/>
</dbReference>
<dbReference type="Gene3D" id="2.20.25.80">
    <property type="entry name" value="WRKY domain"/>
    <property type="match status" value="2"/>
</dbReference>
<dbReference type="Pfam" id="PF03106">
    <property type="entry name" value="WRKY"/>
    <property type="match status" value="2"/>
</dbReference>
<dbReference type="InterPro" id="IPR044810">
    <property type="entry name" value="WRKY_plant"/>
</dbReference>
<dbReference type="AlphaFoldDB" id="A0A8X8Z1N2"/>
<evidence type="ECO:0000313" key="12">
    <source>
        <dbReference type="EMBL" id="KAG6388123.1"/>
    </source>
</evidence>
<keyword evidence="3" id="KW-0677">Repeat</keyword>
<comment type="similarity">
    <text evidence="9">Belongs to the WRKY group I family.</text>
</comment>
<evidence type="ECO:0000256" key="9">
    <source>
        <dbReference type="ARBA" id="ARBA00061157"/>
    </source>
</evidence>
<dbReference type="GO" id="GO:0005634">
    <property type="term" value="C:nucleus"/>
    <property type="evidence" value="ECO:0007669"/>
    <property type="project" value="UniProtKB-SubCell"/>
</dbReference>
<evidence type="ECO:0000256" key="7">
    <source>
        <dbReference type="ARBA" id="ARBA00023163"/>
    </source>
</evidence>
<keyword evidence="13" id="KW-1185">Reference proteome</keyword>
<evidence type="ECO:0000256" key="4">
    <source>
        <dbReference type="ARBA" id="ARBA00022833"/>
    </source>
</evidence>
<dbReference type="PANTHER" id="PTHR31221:SF193">
    <property type="entry name" value="WRKY TRANSCRIPTION FACTOR PROTEIN 1-RELATED"/>
    <property type="match status" value="1"/>
</dbReference>
<dbReference type="FunFam" id="2.20.25.80:FF:000003">
    <property type="entry name" value="WRKY transcription factor 57"/>
    <property type="match status" value="1"/>
</dbReference>
<comment type="subcellular location">
    <subcellularLocation>
        <location evidence="1">Nucleus</location>
    </subcellularLocation>
</comment>
<organism evidence="12">
    <name type="scientific">Salvia splendens</name>
    <name type="common">Scarlet sage</name>
    <dbReference type="NCBI Taxonomy" id="180675"/>
    <lineage>
        <taxon>Eukaryota</taxon>
        <taxon>Viridiplantae</taxon>
        <taxon>Streptophyta</taxon>
        <taxon>Embryophyta</taxon>
        <taxon>Tracheophyta</taxon>
        <taxon>Spermatophyta</taxon>
        <taxon>Magnoliopsida</taxon>
        <taxon>eudicotyledons</taxon>
        <taxon>Gunneridae</taxon>
        <taxon>Pentapetalae</taxon>
        <taxon>asterids</taxon>
        <taxon>lamiids</taxon>
        <taxon>Lamiales</taxon>
        <taxon>Lamiaceae</taxon>
        <taxon>Nepetoideae</taxon>
        <taxon>Mentheae</taxon>
        <taxon>Salviinae</taxon>
        <taxon>Salvia</taxon>
        <taxon>Salvia subgen. Calosphace</taxon>
        <taxon>core Calosphace</taxon>
    </lineage>
</organism>
<keyword evidence="6" id="KW-0238">DNA-binding</keyword>
<evidence type="ECO:0000256" key="8">
    <source>
        <dbReference type="ARBA" id="ARBA00023242"/>
    </source>
</evidence>
<dbReference type="Proteomes" id="UP000298416">
    <property type="component" value="Unassembled WGS sequence"/>
</dbReference>
<gene>
    <name evidence="12" type="ORF">SASPL_153322</name>
</gene>
<reference evidence="12" key="2">
    <citation type="submission" date="2020-08" db="EMBL/GenBank/DDBJ databases">
        <title>Plant Genome Project.</title>
        <authorList>
            <person name="Zhang R.-G."/>
        </authorList>
    </citation>
    <scope>NUCLEOTIDE SEQUENCE</scope>
    <source>
        <strain evidence="12">Huo1</strain>
        <tissue evidence="12">Leaf</tissue>
    </source>
</reference>
<name>A0A8X8Z1N2_SALSN</name>
<keyword evidence="2" id="KW-0479">Metal-binding</keyword>
<dbReference type="GO" id="GO:0046872">
    <property type="term" value="F:metal ion binding"/>
    <property type="evidence" value="ECO:0007669"/>
    <property type="project" value="UniProtKB-KW"/>
</dbReference>
<evidence type="ECO:0000256" key="10">
    <source>
        <dbReference type="SAM" id="MobiDB-lite"/>
    </source>
</evidence>
<keyword evidence="8" id="KW-0539">Nucleus</keyword>
<evidence type="ECO:0000256" key="3">
    <source>
        <dbReference type="ARBA" id="ARBA00022737"/>
    </source>
</evidence>
<evidence type="ECO:0000313" key="13">
    <source>
        <dbReference type="Proteomes" id="UP000298416"/>
    </source>
</evidence>
<feature type="region of interest" description="Disordered" evidence="10">
    <location>
        <begin position="337"/>
        <end position="356"/>
    </location>
</feature>
<feature type="domain" description="WRKY" evidence="11">
    <location>
        <begin position="132"/>
        <end position="196"/>
    </location>
</feature>
<evidence type="ECO:0000256" key="5">
    <source>
        <dbReference type="ARBA" id="ARBA00023015"/>
    </source>
</evidence>